<feature type="compositionally biased region" description="Low complexity" evidence="1">
    <location>
        <begin position="30"/>
        <end position="57"/>
    </location>
</feature>
<feature type="region of interest" description="Disordered" evidence="1">
    <location>
        <begin position="30"/>
        <end position="80"/>
    </location>
</feature>
<organism evidence="3 4">
    <name type="scientific">Botrimarina mediterranea</name>
    <dbReference type="NCBI Taxonomy" id="2528022"/>
    <lineage>
        <taxon>Bacteria</taxon>
        <taxon>Pseudomonadati</taxon>
        <taxon>Planctomycetota</taxon>
        <taxon>Planctomycetia</taxon>
        <taxon>Pirellulales</taxon>
        <taxon>Lacipirellulaceae</taxon>
        <taxon>Botrimarina</taxon>
    </lineage>
</organism>
<proteinExistence type="predicted"/>
<dbReference type="RefSeq" id="WP_145107182.1">
    <property type="nucleotide sequence ID" value="NZ_CP036349.1"/>
</dbReference>
<evidence type="ECO:0008006" key="5">
    <source>
        <dbReference type="Google" id="ProtNLM"/>
    </source>
</evidence>
<name>A0A518K3N8_9BACT</name>
<feature type="compositionally biased region" description="Low complexity" evidence="1">
    <location>
        <begin position="65"/>
        <end position="79"/>
    </location>
</feature>
<dbReference type="Proteomes" id="UP000316426">
    <property type="component" value="Chromosome"/>
</dbReference>
<keyword evidence="2" id="KW-0732">Signal</keyword>
<evidence type="ECO:0000256" key="1">
    <source>
        <dbReference type="SAM" id="MobiDB-lite"/>
    </source>
</evidence>
<dbReference type="KEGG" id="bmei:Spa11_05890"/>
<sequence length="249" mass="25298" precursor="true">MTLPFSRFALALALAATATLGVVAQTPDEPAVEAPAADAQQAVEAAADAPPTLETPAEPTPPAPAEAAPETSVPEAPTESVPLADEPLTEEPVAEVAEVTEPAAPVEEPVEQSPVEQSVVVTPAEPAAQPSAEPAPSVVVAEHAPAPAGPVCCPINVVDYRTTLSAKRAYRCYGPGVNTAVCVDNPADCTGAHYEVPLCVPACCTGAPRVCNARPGLLGRGKVDIVWDCGFTATVVFRAHGGAIVIYQG</sequence>
<feature type="signal peptide" evidence="2">
    <location>
        <begin position="1"/>
        <end position="24"/>
    </location>
</feature>
<evidence type="ECO:0000256" key="2">
    <source>
        <dbReference type="SAM" id="SignalP"/>
    </source>
</evidence>
<dbReference type="EMBL" id="CP036349">
    <property type="protein sequence ID" value="QDV72414.1"/>
    <property type="molecule type" value="Genomic_DNA"/>
</dbReference>
<reference evidence="3 4" key="1">
    <citation type="submission" date="2019-02" db="EMBL/GenBank/DDBJ databases">
        <title>Deep-cultivation of Planctomycetes and their phenomic and genomic characterization uncovers novel biology.</title>
        <authorList>
            <person name="Wiegand S."/>
            <person name="Jogler M."/>
            <person name="Boedeker C."/>
            <person name="Pinto D."/>
            <person name="Vollmers J."/>
            <person name="Rivas-Marin E."/>
            <person name="Kohn T."/>
            <person name="Peeters S.H."/>
            <person name="Heuer A."/>
            <person name="Rast P."/>
            <person name="Oberbeckmann S."/>
            <person name="Bunk B."/>
            <person name="Jeske O."/>
            <person name="Meyerdierks A."/>
            <person name="Storesund J.E."/>
            <person name="Kallscheuer N."/>
            <person name="Luecker S."/>
            <person name="Lage O.M."/>
            <person name="Pohl T."/>
            <person name="Merkel B.J."/>
            <person name="Hornburger P."/>
            <person name="Mueller R.-W."/>
            <person name="Bruemmer F."/>
            <person name="Labrenz M."/>
            <person name="Spormann A.M."/>
            <person name="Op den Camp H."/>
            <person name="Overmann J."/>
            <person name="Amann R."/>
            <person name="Jetten M.S.M."/>
            <person name="Mascher T."/>
            <person name="Medema M.H."/>
            <person name="Devos D.P."/>
            <person name="Kaster A.-K."/>
            <person name="Ovreas L."/>
            <person name="Rohde M."/>
            <person name="Galperin M.Y."/>
            <person name="Jogler C."/>
        </authorList>
    </citation>
    <scope>NUCLEOTIDE SEQUENCE [LARGE SCALE GENOMIC DNA]</scope>
    <source>
        <strain evidence="3 4">Spa11</strain>
    </source>
</reference>
<accession>A0A518K3N8</accession>
<protein>
    <recommendedName>
        <fullName evidence="5">IgA FC receptor</fullName>
    </recommendedName>
</protein>
<gene>
    <name evidence="3" type="ORF">Spa11_05890</name>
</gene>
<feature type="chain" id="PRO_5021900540" description="IgA FC receptor" evidence="2">
    <location>
        <begin position="25"/>
        <end position="249"/>
    </location>
</feature>
<evidence type="ECO:0000313" key="4">
    <source>
        <dbReference type="Proteomes" id="UP000316426"/>
    </source>
</evidence>
<dbReference type="AlphaFoldDB" id="A0A518K3N8"/>
<evidence type="ECO:0000313" key="3">
    <source>
        <dbReference type="EMBL" id="QDV72414.1"/>
    </source>
</evidence>
<keyword evidence="4" id="KW-1185">Reference proteome</keyword>